<dbReference type="EMBL" id="NIZW01000018">
    <property type="protein sequence ID" value="PHQ33260.1"/>
    <property type="molecule type" value="Genomic_DNA"/>
</dbReference>
<organism evidence="2 3">
    <name type="scientific">Rhodopirellula bahusiensis</name>
    <dbReference type="NCBI Taxonomy" id="2014065"/>
    <lineage>
        <taxon>Bacteria</taxon>
        <taxon>Pseudomonadati</taxon>
        <taxon>Planctomycetota</taxon>
        <taxon>Planctomycetia</taxon>
        <taxon>Pirellulales</taxon>
        <taxon>Pirellulaceae</taxon>
        <taxon>Rhodopirellula</taxon>
    </lineage>
</organism>
<dbReference type="Proteomes" id="UP000225740">
    <property type="component" value="Unassembled WGS sequence"/>
</dbReference>
<proteinExistence type="predicted"/>
<evidence type="ECO:0000256" key="1">
    <source>
        <dbReference type="SAM" id="MobiDB-lite"/>
    </source>
</evidence>
<comment type="caution">
    <text evidence="2">The sequence shown here is derived from an EMBL/GenBank/DDBJ whole genome shotgun (WGS) entry which is preliminary data.</text>
</comment>
<reference evidence="2 3" key="1">
    <citation type="submission" date="2017-06" db="EMBL/GenBank/DDBJ databases">
        <title>Description of Rhodopirellula bahusiensis sp. nov.</title>
        <authorList>
            <person name="Kizina J."/>
            <person name="Harder J."/>
        </authorList>
    </citation>
    <scope>NUCLEOTIDE SEQUENCE [LARGE SCALE GENOMIC DNA]</scope>
    <source>
        <strain evidence="2 3">SWK21</strain>
    </source>
</reference>
<sequence length="67" mass="7633">MTHGKTPFEAGEKVEAGNRRSDWTRIIPHPPTSDAPSDQMHQSKIDPMKRHDSTQKADEVNSPRRLQ</sequence>
<feature type="region of interest" description="Disordered" evidence="1">
    <location>
        <begin position="1"/>
        <end position="67"/>
    </location>
</feature>
<keyword evidence="3" id="KW-1185">Reference proteome</keyword>
<dbReference type="AlphaFoldDB" id="A0A2G1W318"/>
<protein>
    <submittedName>
        <fullName evidence="2">Uncharacterized protein</fullName>
    </submittedName>
</protein>
<evidence type="ECO:0000313" key="2">
    <source>
        <dbReference type="EMBL" id="PHQ33260.1"/>
    </source>
</evidence>
<feature type="compositionally biased region" description="Basic and acidic residues" evidence="1">
    <location>
        <begin position="41"/>
        <end position="67"/>
    </location>
</feature>
<gene>
    <name evidence="2" type="ORF">CEE69_21245</name>
</gene>
<feature type="compositionally biased region" description="Basic and acidic residues" evidence="1">
    <location>
        <begin position="10"/>
        <end position="23"/>
    </location>
</feature>
<evidence type="ECO:0000313" key="3">
    <source>
        <dbReference type="Proteomes" id="UP000225740"/>
    </source>
</evidence>
<name>A0A2G1W318_9BACT</name>
<accession>A0A2G1W318</accession>